<dbReference type="PANTHER" id="PTHR39164">
    <property type="entry name" value="PROTEIN CCDC"/>
    <property type="match status" value="1"/>
</dbReference>
<dbReference type="InterPro" id="IPR058247">
    <property type="entry name" value="DUF1453"/>
</dbReference>
<feature type="transmembrane region" description="Helical" evidence="1">
    <location>
        <begin position="14"/>
        <end position="33"/>
    </location>
</feature>
<feature type="transmembrane region" description="Helical" evidence="1">
    <location>
        <begin position="104"/>
        <end position="125"/>
    </location>
</feature>
<dbReference type="AlphaFoldDB" id="A0AAU7DIW0"/>
<dbReference type="Pfam" id="PF07301">
    <property type="entry name" value="DUF1453"/>
    <property type="match status" value="1"/>
</dbReference>
<keyword evidence="1" id="KW-1133">Transmembrane helix</keyword>
<keyword evidence="1" id="KW-0812">Transmembrane</keyword>
<protein>
    <submittedName>
        <fullName evidence="2">Cytochrome c biogenesis protein CcdC</fullName>
    </submittedName>
</protein>
<accession>A0AAU7DIW0</accession>
<proteinExistence type="predicted"/>
<dbReference type="PANTHER" id="PTHR39164:SF1">
    <property type="entry name" value="PROTEIN CCDC"/>
    <property type="match status" value="1"/>
</dbReference>
<evidence type="ECO:0000313" key="2">
    <source>
        <dbReference type="EMBL" id="XBH17575.1"/>
    </source>
</evidence>
<dbReference type="PIRSF" id="PIRSF021441">
    <property type="entry name" value="DUF1453"/>
    <property type="match status" value="1"/>
</dbReference>
<gene>
    <name evidence="2" type="ORF">P8935_23785</name>
</gene>
<feature type="transmembrane region" description="Helical" evidence="1">
    <location>
        <begin position="45"/>
        <end position="64"/>
    </location>
</feature>
<sequence length="169" mass="18487">MVALPPIPPFFAKAAGSFLAAGAGAIVVIMWRLREARSAVSLRKIIIPPLGMATGFSMFADSAFRVPWTWAAIAFLIGAMVLAWPLLLTTRLEMQGETVRMRRSSAFLVVILVLAAIRILARGYFDTILTPQQTAGVFFILAFGMIVIWRGKMLMDFRRLTAAPQTSAA</sequence>
<dbReference type="InterPro" id="IPR031306">
    <property type="entry name" value="CcdC"/>
</dbReference>
<keyword evidence="1" id="KW-0472">Membrane</keyword>
<feature type="transmembrane region" description="Helical" evidence="1">
    <location>
        <begin position="131"/>
        <end position="149"/>
    </location>
</feature>
<dbReference type="EMBL" id="CP121196">
    <property type="protein sequence ID" value="XBH17575.1"/>
    <property type="molecule type" value="Genomic_DNA"/>
</dbReference>
<feature type="transmembrane region" description="Helical" evidence="1">
    <location>
        <begin position="70"/>
        <end position="92"/>
    </location>
</feature>
<evidence type="ECO:0000256" key="1">
    <source>
        <dbReference type="SAM" id="Phobius"/>
    </source>
</evidence>
<reference evidence="2" key="1">
    <citation type="submission" date="2023-03" db="EMBL/GenBank/DDBJ databases">
        <title>Edaphobacter sp.</title>
        <authorList>
            <person name="Huber K.J."/>
            <person name="Papendorf J."/>
            <person name="Pilke C."/>
            <person name="Bunk B."/>
            <person name="Sproeer C."/>
            <person name="Pester M."/>
        </authorList>
    </citation>
    <scope>NUCLEOTIDE SEQUENCE</scope>
    <source>
        <strain evidence="2">DSM 110680</strain>
    </source>
</reference>
<dbReference type="RefSeq" id="WP_348262799.1">
    <property type="nucleotide sequence ID" value="NZ_CP121196.1"/>
</dbReference>
<name>A0AAU7DIW0_9BACT</name>
<organism evidence="2">
    <name type="scientific">Telmatobacter sp. DSM 110680</name>
    <dbReference type="NCBI Taxonomy" id="3036704"/>
    <lineage>
        <taxon>Bacteria</taxon>
        <taxon>Pseudomonadati</taxon>
        <taxon>Acidobacteriota</taxon>
        <taxon>Terriglobia</taxon>
        <taxon>Terriglobales</taxon>
        <taxon>Acidobacteriaceae</taxon>
        <taxon>Telmatobacter</taxon>
    </lineage>
</organism>